<protein>
    <submittedName>
        <fullName evidence="1">Uncharacterized protein</fullName>
    </submittedName>
</protein>
<reference evidence="1" key="1">
    <citation type="submission" date="2018-02" db="EMBL/GenBank/DDBJ databases">
        <title>Rhizophora mucronata_Transcriptome.</title>
        <authorList>
            <person name="Meera S.P."/>
            <person name="Sreeshan A."/>
            <person name="Augustine A."/>
        </authorList>
    </citation>
    <scope>NUCLEOTIDE SEQUENCE</scope>
    <source>
        <tissue evidence="1">Leaf</tissue>
    </source>
</reference>
<sequence length="11" mass="1402">MERRYRGSTVF</sequence>
<dbReference type="EMBL" id="GGEC01019802">
    <property type="protein sequence ID" value="MBX00286.1"/>
    <property type="molecule type" value="Transcribed_RNA"/>
</dbReference>
<name>A0A2P2K3J2_RHIMU</name>
<evidence type="ECO:0000313" key="1">
    <source>
        <dbReference type="EMBL" id="MBX00286.1"/>
    </source>
</evidence>
<accession>A0A2P2K3J2</accession>
<proteinExistence type="predicted"/>
<organism evidence="1">
    <name type="scientific">Rhizophora mucronata</name>
    <name type="common">Asiatic mangrove</name>
    <dbReference type="NCBI Taxonomy" id="61149"/>
    <lineage>
        <taxon>Eukaryota</taxon>
        <taxon>Viridiplantae</taxon>
        <taxon>Streptophyta</taxon>
        <taxon>Embryophyta</taxon>
        <taxon>Tracheophyta</taxon>
        <taxon>Spermatophyta</taxon>
        <taxon>Magnoliopsida</taxon>
        <taxon>eudicotyledons</taxon>
        <taxon>Gunneridae</taxon>
        <taxon>Pentapetalae</taxon>
        <taxon>rosids</taxon>
        <taxon>fabids</taxon>
        <taxon>Malpighiales</taxon>
        <taxon>Rhizophoraceae</taxon>
        <taxon>Rhizophora</taxon>
    </lineage>
</organism>